<comment type="caution">
    <text evidence="1">The sequence shown here is derived from an EMBL/GenBank/DDBJ whole genome shotgun (WGS) entry which is preliminary data.</text>
</comment>
<proteinExistence type="predicted"/>
<reference evidence="1" key="1">
    <citation type="submission" date="2020-10" db="EMBL/GenBank/DDBJ databases">
        <title>Sequencing the genomes of 1000 actinobacteria strains.</title>
        <authorList>
            <person name="Klenk H.-P."/>
        </authorList>
    </citation>
    <scope>NUCLEOTIDE SEQUENCE</scope>
    <source>
        <strain evidence="1">DSM 46832</strain>
    </source>
</reference>
<organism evidence="1 2">
    <name type="scientific">Plantactinospora soyae</name>
    <dbReference type="NCBI Taxonomy" id="1544732"/>
    <lineage>
        <taxon>Bacteria</taxon>
        <taxon>Bacillati</taxon>
        <taxon>Actinomycetota</taxon>
        <taxon>Actinomycetes</taxon>
        <taxon>Micromonosporales</taxon>
        <taxon>Micromonosporaceae</taxon>
        <taxon>Plantactinospora</taxon>
    </lineage>
</organism>
<protein>
    <submittedName>
        <fullName evidence="1">Meiotically up-regulated gene 157 (Mug157) protein</fullName>
    </submittedName>
</protein>
<accession>A0A927R2R1</accession>
<gene>
    <name evidence="1" type="ORF">H4W31_006676</name>
</gene>
<dbReference type="RefSeq" id="WP_192770196.1">
    <property type="nucleotide sequence ID" value="NZ_JADBEB010000001.1"/>
</dbReference>
<evidence type="ECO:0000313" key="2">
    <source>
        <dbReference type="Proteomes" id="UP000649753"/>
    </source>
</evidence>
<dbReference type="EMBL" id="JADBEB010000001">
    <property type="protein sequence ID" value="MBE1491038.1"/>
    <property type="molecule type" value="Genomic_DNA"/>
</dbReference>
<keyword evidence="2" id="KW-1185">Reference proteome</keyword>
<evidence type="ECO:0000313" key="1">
    <source>
        <dbReference type="EMBL" id="MBE1491038.1"/>
    </source>
</evidence>
<dbReference type="AlphaFoldDB" id="A0A927R2R1"/>
<name>A0A927R2R1_9ACTN</name>
<sequence length="62" mass="6868">MTDATALITVFAEREAETLGLTVRVLPDGRVQIVTGDREWTLHRDDSYTIATAVMAVMKDSE</sequence>
<dbReference type="Proteomes" id="UP000649753">
    <property type="component" value="Unassembled WGS sequence"/>
</dbReference>